<feature type="non-terminal residue" evidence="2">
    <location>
        <position position="1"/>
    </location>
</feature>
<sequence length="142" mass="16059">FINHLVAPLCNAMVTGGLLPGTWVEESPEEVAERESLQDCDEKDTEDEDNDTDNESGLNDEKEHKPPPRKVNCLLTKNLKDNYEYWFAILKKEEEEQKKALADSESSIVTIVPVLTSIRDQVTEKIEMESITEESETPPHSA</sequence>
<organism evidence="2">
    <name type="scientific">Arion vulgaris</name>
    <dbReference type="NCBI Taxonomy" id="1028688"/>
    <lineage>
        <taxon>Eukaryota</taxon>
        <taxon>Metazoa</taxon>
        <taxon>Spiralia</taxon>
        <taxon>Lophotrochozoa</taxon>
        <taxon>Mollusca</taxon>
        <taxon>Gastropoda</taxon>
        <taxon>Heterobranchia</taxon>
        <taxon>Euthyneura</taxon>
        <taxon>Panpulmonata</taxon>
        <taxon>Eupulmonata</taxon>
        <taxon>Stylommatophora</taxon>
        <taxon>Helicina</taxon>
        <taxon>Arionoidea</taxon>
        <taxon>Arionidae</taxon>
        <taxon>Arion</taxon>
    </lineage>
</organism>
<reference evidence="2" key="1">
    <citation type="submission" date="2014-12" db="EMBL/GenBank/DDBJ databases">
        <title>Insight into the proteome of Arion vulgaris.</title>
        <authorList>
            <person name="Aradska J."/>
            <person name="Bulat T."/>
            <person name="Smidak R."/>
            <person name="Sarate P."/>
            <person name="Gangsoo J."/>
            <person name="Sialana F."/>
            <person name="Bilban M."/>
            <person name="Lubec G."/>
        </authorList>
    </citation>
    <scope>NUCLEOTIDE SEQUENCE</scope>
    <source>
        <tissue evidence="2">Skin</tissue>
    </source>
</reference>
<evidence type="ECO:0000313" key="2">
    <source>
        <dbReference type="EMBL" id="CEK67950.1"/>
    </source>
</evidence>
<evidence type="ECO:0008006" key="3">
    <source>
        <dbReference type="Google" id="ProtNLM"/>
    </source>
</evidence>
<gene>
    <name evidence="2" type="primary">ORF64518</name>
</gene>
<accession>A0A0B6ZJQ4</accession>
<dbReference type="AlphaFoldDB" id="A0A0B6ZJQ4"/>
<name>A0A0B6ZJQ4_9EUPU</name>
<dbReference type="EMBL" id="HACG01021085">
    <property type="protein sequence ID" value="CEK67950.1"/>
    <property type="molecule type" value="Transcribed_RNA"/>
</dbReference>
<feature type="region of interest" description="Disordered" evidence="1">
    <location>
        <begin position="26"/>
        <end position="71"/>
    </location>
</feature>
<proteinExistence type="predicted"/>
<feature type="non-terminal residue" evidence="2">
    <location>
        <position position="142"/>
    </location>
</feature>
<protein>
    <recommendedName>
        <fullName evidence="3">PDEase domain-containing protein</fullName>
    </recommendedName>
</protein>
<evidence type="ECO:0000256" key="1">
    <source>
        <dbReference type="SAM" id="MobiDB-lite"/>
    </source>
</evidence>
<feature type="compositionally biased region" description="Acidic residues" evidence="1">
    <location>
        <begin position="38"/>
        <end position="54"/>
    </location>
</feature>